<evidence type="ECO:0000313" key="14">
    <source>
        <dbReference type="EMBL" id="MCL7046929.1"/>
    </source>
</evidence>
<evidence type="ECO:0000256" key="11">
    <source>
        <dbReference type="RuleBase" id="RU003733"/>
    </source>
</evidence>
<comment type="pathway">
    <text evidence="1">Polyol metabolism; glycerol degradation via glycerol kinase pathway; sn-glycerol 3-phosphate from glycerol: step 1/1.</text>
</comment>
<dbReference type="PIRSF" id="PIRSF000538">
    <property type="entry name" value="GlpK"/>
    <property type="match status" value="1"/>
</dbReference>
<dbReference type="PANTHER" id="PTHR10196:SF69">
    <property type="entry name" value="GLYCEROL KINASE"/>
    <property type="match status" value="1"/>
</dbReference>
<dbReference type="PROSITE" id="PS00445">
    <property type="entry name" value="FGGY_KINASES_2"/>
    <property type="match status" value="1"/>
</dbReference>
<evidence type="ECO:0000313" key="15">
    <source>
        <dbReference type="Proteomes" id="UP001177140"/>
    </source>
</evidence>
<keyword evidence="6 11" id="KW-0418">Kinase</keyword>
<dbReference type="GO" id="GO:0005524">
    <property type="term" value="F:ATP binding"/>
    <property type="evidence" value="ECO:0007669"/>
    <property type="project" value="UniProtKB-KW"/>
</dbReference>
<feature type="domain" description="Carbohydrate kinase FGGY N-terminal" evidence="12">
    <location>
        <begin position="10"/>
        <end position="256"/>
    </location>
</feature>
<dbReference type="AlphaFoldDB" id="A0AA41VSY7"/>
<proteinExistence type="inferred from homology"/>
<sequence length="505" mass="55262">MEMRDMQDQYILALDQGTTSSRAMLFDRQGNIVSIAQKEFEQIYPQPGWVEHDPQEIWSTQAGVAAEAVTRTGLNGTSIAAIGITNQRETTIVWDRETGQPVYNAIVWQDRRTADFCDSLKAQGLEAKVRAKTGLPIDSYFSATKIRWILDNVPGARDKARQGKLAFGTVDSWLVWNFTKHELHVTDVTNASRTMLFNIHTREWDSELLELLDIPRSMLPEVKASSEIYGYTKTTVFASKIPLAGIAGDQQAALFGQMCTTSGMVKNTYGTGCFLMMNTGDKPIESKNNLVTTIAWQIGDDVQYALEGSIFIAGAVVQWLRDGVGVIKTAAEIEALAASVPHTDGVYLVPAFAGLGAPHWNARARGSVFGVTRGTTSAHLARAALDAIAYQSLDVLAAMEADSGISIGELRVDGGASANNLLMQFQADLLGVDAVRPQITETTALGAAYLAGLAIGYWKNLDEVRSQWQLDRRFSPSMPKEQVERCMAGWQRAVRAAKAWADDTQ</sequence>
<dbReference type="GO" id="GO:0006072">
    <property type="term" value="P:glycerol-3-phosphate metabolic process"/>
    <property type="evidence" value="ECO:0007669"/>
    <property type="project" value="InterPro"/>
</dbReference>
<dbReference type="Proteomes" id="UP001177140">
    <property type="component" value="Unassembled WGS sequence"/>
</dbReference>
<comment type="catalytic activity">
    <reaction evidence="10">
        <text>glycerol + ATP = sn-glycerol 3-phosphate + ADP + H(+)</text>
        <dbReference type="Rhea" id="RHEA:21644"/>
        <dbReference type="ChEBI" id="CHEBI:15378"/>
        <dbReference type="ChEBI" id="CHEBI:17754"/>
        <dbReference type="ChEBI" id="CHEBI:30616"/>
        <dbReference type="ChEBI" id="CHEBI:57597"/>
        <dbReference type="ChEBI" id="CHEBI:456216"/>
        <dbReference type="EC" id="2.7.1.30"/>
    </reaction>
</comment>
<organism evidence="14 15">
    <name type="scientific">Papaver nudicaule</name>
    <name type="common">Iceland poppy</name>
    <dbReference type="NCBI Taxonomy" id="74823"/>
    <lineage>
        <taxon>Eukaryota</taxon>
        <taxon>Viridiplantae</taxon>
        <taxon>Streptophyta</taxon>
        <taxon>Embryophyta</taxon>
        <taxon>Tracheophyta</taxon>
        <taxon>Spermatophyta</taxon>
        <taxon>Magnoliopsida</taxon>
        <taxon>Ranunculales</taxon>
        <taxon>Papaveraceae</taxon>
        <taxon>Papaveroideae</taxon>
        <taxon>Papaver</taxon>
    </lineage>
</organism>
<dbReference type="EC" id="2.7.1.30" evidence="3"/>
<evidence type="ECO:0000256" key="10">
    <source>
        <dbReference type="ARBA" id="ARBA00052101"/>
    </source>
</evidence>
<evidence type="ECO:0000256" key="4">
    <source>
        <dbReference type="ARBA" id="ARBA00022679"/>
    </source>
</evidence>
<comment type="caution">
    <text evidence="14">The sequence shown here is derived from an EMBL/GenBank/DDBJ whole genome shotgun (WGS) entry which is preliminary data.</text>
</comment>
<dbReference type="NCBIfam" id="NF000756">
    <property type="entry name" value="PRK00047.1"/>
    <property type="match status" value="1"/>
</dbReference>
<evidence type="ECO:0000256" key="3">
    <source>
        <dbReference type="ARBA" id="ARBA00012099"/>
    </source>
</evidence>
<dbReference type="FunFam" id="3.30.420.40:FF:000007">
    <property type="entry name" value="Glycerol kinase"/>
    <property type="match status" value="1"/>
</dbReference>
<evidence type="ECO:0000256" key="8">
    <source>
        <dbReference type="ARBA" id="ARBA00022840"/>
    </source>
</evidence>
<dbReference type="InterPro" id="IPR018483">
    <property type="entry name" value="Carb_kinase_FGGY_CS"/>
</dbReference>
<evidence type="ECO:0000256" key="7">
    <source>
        <dbReference type="ARBA" id="ARBA00022798"/>
    </source>
</evidence>
<dbReference type="PROSITE" id="PS00933">
    <property type="entry name" value="FGGY_KINASES_1"/>
    <property type="match status" value="1"/>
</dbReference>
<dbReference type="InterPro" id="IPR018484">
    <property type="entry name" value="FGGY_N"/>
</dbReference>
<keyword evidence="8" id="KW-0067">ATP-binding</keyword>
<dbReference type="InterPro" id="IPR018485">
    <property type="entry name" value="FGGY_C"/>
</dbReference>
<dbReference type="SUPFAM" id="SSF53067">
    <property type="entry name" value="Actin-like ATPase domain"/>
    <property type="match status" value="2"/>
</dbReference>
<dbReference type="InterPro" id="IPR000577">
    <property type="entry name" value="Carb_kinase_FGGY"/>
</dbReference>
<comment type="similarity">
    <text evidence="2 11">Belongs to the FGGY kinase family.</text>
</comment>
<keyword evidence="7" id="KW-0319">Glycerol metabolism</keyword>
<evidence type="ECO:0000256" key="6">
    <source>
        <dbReference type="ARBA" id="ARBA00022777"/>
    </source>
</evidence>
<dbReference type="InterPro" id="IPR043129">
    <property type="entry name" value="ATPase_NBD"/>
</dbReference>
<dbReference type="CDD" id="cd07786">
    <property type="entry name" value="FGGY_EcGK_like"/>
    <property type="match status" value="1"/>
</dbReference>
<dbReference type="GO" id="GO:0005829">
    <property type="term" value="C:cytosol"/>
    <property type="evidence" value="ECO:0007669"/>
    <property type="project" value="TreeGrafter"/>
</dbReference>
<protein>
    <recommendedName>
        <fullName evidence="3">glycerol kinase</fullName>
        <ecNumber evidence="3">2.7.1.30</ecNumber>
    </recommendedName>
    <alternativeName>
        <fullName evidence="9">ATP:glycerol 3-phosphotransferase</fullName>
    </alternativeName>
</protein>
<accession>A0AA41VSY7</accession>
<dbReference type="Pfam" id="PF00370">
    <property type="entry name" value="FGGY_N"/>
    <property type="match status" value="1"/>
</dbReference>
<evidence type="ECO:0000259" key="13">
    <source>
        <dbReference type="Pfam" id="PF02782"/>
    </source>
</evidence>
<keyword evidence="5" id="KW-0547">Nucleotide-binding</keyword>
<feature type="domain" description="Carbohydrate kinase FGGY C-terminal" evidence="13">
    <location>
        <begin position="266"/>
        <end position="454"/>
    </location>
</feature>
<dbReference type="EMBL" id="JAJJMA010287395">
    <property type="protein sequence ID" value="MCL7046929.1"/>
    <property type="molecule type" value="Genomic_DNA"/>
</dbReference>
<evidence type="ECO:0000256" key="2">
    <source>
        <dbReference type="ARBA" id="ARBA00009156"/>
    </source>
</evidence>
<evidence type="ECO:0000259" key="12">
    <source>
        <dbReference type="Pfam" id="PF00370"/>
    </source>
</evidence>
<keyword evidence="4 11" id="KW-0808">Transferase</keyword>
<evidence type="ECO:0000256" key="5">
    <source>
        <dbReference type="ARBA" id="ARBA00022741"/>
    </source>
</evidence>
<dbReference type="GO" id="GO:0004370">
    <property type="term" value="F:glycerol kinase activity"/>
    <property type="evidence" value="ECO:0007669"/>
    <property type="project" value="UniProtKB-EC"/>
</dbReference>
<dbReference type="Gene3D" id="3.30.420.40">
    <property type="match status" value="2"/>
</dbReference>
<name>A0AA41VSY7_PAPNU</name>
<keyword evidence="15" id="KW-1185">Reference proteome</keyword>
<dbReference type="NCBIfam" id="TIGR01311">
    <property type="entry name" value="glycerol_kin"/>
    <property type="match status" value="1"/>
</dbReference>
<dbReference type="PANTHER" id="PTHR10196">
    <property type="entry name" value="SUGAR KINASE"/>
    <property type="match status" value="1"/>
</dbReference>
<gene>
    <name evidence="14" type="ORF">MKW94_008490</name>
</gene>
<dbReference type="FunFam" id="3.30.420.40:FF:000008">
    <property type="entry name" value="Glycerol kinase"/>
    <property type="match status" value="1"/>
</dbReference>
<dbReference type="Pfam" id="PF02782">
    <property type="entry name" value="FGGY_C"/>
    <property type="match status" value="1"/>
</dbReference>
<reference evidence="14" key="1">
    <citation type="submission" date="2022-03" db="EMBL/GenBank/DDBJ databases">
        <title>A functionally conserved STORR gene fusion in Papaver species that diverged 16.8 million years ago.</title>
        <authorList>
            <person name="Catania T."/>
        </authorList>
    </citation>
    <scope>NUCLEOTIDE SEQUENCE</scope>
    <source>
        <strain evidence="14">S-191538</strain>
    </source>
</reference>
<dbReference type="HAMAP" id="MF_00186">
    <property type="entry name" value="Glycerol_kin"/>
    <property type="match status" value="1"/>
</dbReference>
<dbReference type="InterPro" id="IPR005999">
    <property type="entry name" value="Glycerol_kin"/>
</dbReference>
<dbReference type="GO" id="GO:0019563">
    <property type="term" value="P:glycerol catabolic process"/>
    <property type="evidence" value="ECO:0007669"/>
    <property type="project" value="TreeGrafter"/>
</dbReference>
<evidence type="ECO:0000256" key="9">
    <source>
        <dbReference type="ARBA" id="ARBA00043149"/>
    </source>
</evidence>
<evidence type="ECO:0000256" key="1">
    <source>
        <dbReference type="ARBA" id="ARBA00005190"/>
    </source>
</evidence>